<comment type="caution">
    <text evidence="3">The sequence shown here is derived from an EMBL/GenBank/DDBJ whole genome shotgun (WGS) entry which is preliminary data.</text>
</comment>
<organism evidence="3 4">
    <name type="scientific">Marinihelvus fidelis</name>
    <dbReference type="NCBI Taxonomy" id="2613842"/>
    <lineage>
        <taxon>Bacteria</taxon>
        <taxon>Pseudomonadati</taxon>
        <taxon>Pseudomonadota</taxon>
        <taxon>Gammaproteobacteria</taxon>
        <taxon>Chromatiales</taxon>
        <taxon>Wenzhouxiangellaceae</taxon>
        <taxon>Marinihelvus</taxon>
    </lineage>
</organism>
<accession>A0A5N0TD91</accession>
<dbReference type="Pfam" id="PF01841">
    <property type="entry name" value="Transglut_core"/>
    <property type="match status" value="1"/>
</dbReference>
<gene>
    <name evidence="3" type="ORF">F3N42_07655</name>
</gene>
<dbReference type="RefSeq" id="WP_150863827.1">
    <property type="nucleotide sequence ID" value="NZ_VYXP01000004.1"/>
</dbReference>
<name>A0A5N0TD91_9GAMM</name>
<dbReference type="PANTHER" id="PTHR42736">
    <property type="entry name" value="PROTEIN-GLUTAMINE GAMMA-GLUTAMYLTRANSFERASE"/>
    <property type="match status" value="1"/>
</dbReference>
<evidence type="ECO:0000259" key="2">
    <source>
        <dbReference type="SMART" id="SM00460"/>
    </source>
</evidence>
<feature type="transmembrane region" description="Helical" evidence="1">
    <location>
        <begin position="173"/>
        <end position="192"/>
    </location>
</feature>
<keyword evidence="4" id="KW-1185">Reference proteome</keyword>
<dbReference type="InterPro" id="IPR038765">
    <property type="entry name" value="Papain-like_cys_pep_sf"/>
</dbReference>
<feature type="transmembrane region" description="Helical" evidence="1">
    <location>
        <begin position="57"/>
        <end position="75"/>
    </location>
</feature>
<dbReference type="Pfam" id="PF13559">
    <property type="entry name" value="DUF4129"/>
    <property type="match status" value="1"/>
</dbReference>
<dbReference type="Gene3D" id="3.10.620.30">
    <property type="match status" value="1"/>
</dbReference>
<dbReference type="EMBL" id="VYXP01000004">
    <property type="protein sequence ID" value="KAA9132037.1"/>
    <property type="molecule type" value="Genomic_DNA"/>
</dbReference>
<reference evidence="3 4" key="1">
    <citation type="submission" date="2019-09" db="EMBL/GenBank/DDBJ databases">
        <title>Wenzhouxiangella sp. Genome sequencing and assembly.</title>
        <authorList>
            <person name="Zhang R."/>
        </authorList>
    </citation>
    <scope>NUCLEOTIDE SEQUENCE [LARGE SCALE GENOMIC DNA]</scope>
    <source>
        <strain evidence="3 4">W260</strain>
    </source>
</reference>
<dbReference type="SMART" id="SM00460">
    <property type="entry name" value="TGc"/>
    <property type="match status" value="1"/>
</dbReference>
<protein>
    <submittedName>
        <fullName evidence="3">DUF3488 domain-containing protein</fullName>
    </submittedName>
</protein>
<sequence>MSTVTPASAGRPTYWVIACLLVALLPQLASMPVHLAALTLVAPAWRTLAEWRHWKPLHPLVRLAATIIAMVVLFSTYGNPLGRRTAVSLLALMLSLKLLETFKVRDARLVASLALFLAATQFLFSQGLVMVVYAAAVMAAALVTFALLARAQAFFGTGQPAPAGPGMATEVRYSLRLMVIALPAALALFMFFPRWSSPLWGVPEESLDARTGLSGEMTPGSIQNLFMDDTPAFRVEFTSPVPPQQALYWRGPVFWNFDGRSWEGSYYGRNIAAREKPTVGNAESHYTVLMEPTEQHWMFALDYPAVTPPDSRVTLDFQLLSRKPITRLRQYEMMSDSDFIDSPELSATLRDQALRLPDGFNPRTRELMAEWKAEAATDAELVRRALAHFNAEPFRYTLNPALLTRHSVDEFLFDTREGFCEHYASAFTVMMRMLGIPARVVTGYQGGWYNEFGDYVLVRQSDAHAWSEVWLPGTGWTRVDPTAAVAPSRVEQGAMDALEGRRHALDFAWVRELRNGVDWLGRNWNDWVIAFDAARQSRLLSAFGIEQLGPRALVALLTLGLLLASAFIVPWLLRRSTGRRRDPLGRAWARFLRRLDKVGVEIRPSMGPREVGAAAAATLPDQAGEIDAITGQYRRLRYAADGGRLDAFTAGVRGFRVNPQRKSG</sequence>
<keyword evidence="1" id="KW-0812">Transmembrane</keyword>
<feature type="transmembrane region" description="Helical" evidence="1">
    <location>
        <begin position="552"/>
        <end position="573"/>
    </location>
</feature>
<evidence type="ECO:0000313" key="3">
    <source>
        <dbReference type="EMBL" id="KAA9132037.1"/>
    </source>
</evidence>
<dbReference type="SUPFAM" id="SSF54001">
    <property type="entry name" value="Cysteine proteinases"/>
    <property type="match status" value="1"/>
</dbReference>
<dbReference type="InterPro" id="IPR002931">
    <property type="entry name" value="Transglutaminase-like"/>
</dbReference>
<feature type="transmembrane region" description="Helical" evidence="1">
    <location>
        <begin position="12"/>
        <end position="45"/>
    </location>
</feature>
<proteinExistence type="predicted"/>
<feature type="domain" description="Transglutaminase-like" evidence="2">
    <location>
        <begin position="412"/>
        <end position="483"/>
    </location>
</feature>
<keyword evidence="1" id="KW-0472">Membrane</keyword>
<dbReference type="InterPro" id="IPR021878">
    <property type="entry name" value="TgpA_N"/>
</dbReference>
<feature type="transmembrane region" description="Helical" evidence="1">
    <location>
        <begin position="106"/>
        <end position="124"/>
    </location>
</feature>
<dbReference type="InterPro" id="IPR025403">
    <property type="entry name" value="TgpA-like_C"/>
</dbReference>
<dbReference type="Proteomes" id="UP000325372">
    <property type="component" value="Unassembled WGS sequence"/>
</dbReference>
<feature type="transmembrane region" description="Helical" evidence="1">
    <location>
        <begin position="130"/>
        <end position="149"/>
    </location>
</feature>
<evidence type="ECO:0000313" key="4">
    <source>
        <dbReference type="Proteomes" id="UP000325372"/>
    </source>
</evidence>
<keyword evidence="1" id="KW-1133">Transmembrane helix</keyword>
<evidence type="ECO:0000256" key="1">
    <source>
        <dbReference type="SAM" id="Phobius"/>
    </source>
</evidence>
<dbReference type="AlphaFoldDB" id="A0A5N0TD91"/>
<dbReference type="InterPro" id="IPR052901">
    <property type="entry name" value="Bact_TGase-like"/>
</dbReference>
<dbReference type="PANTHER" id="PTHR42736:SF1">
    <property type="entry name" value="PROTEIN-GLUTAMINE GAMMA-GLUTAMYLTRANSFERASE"/>
    <property type="match status" value="1"/>
</dbReference>
<dbReference type="Pfam" id="PF11992">
    <property type="entry name" value="TgpA_N"/>
    <property type="match status" value="1"/>
</dbReference>